<organism evidence="4 5">
    <name type="scientific">Aminipila butyrica</name>
    <dbReference type="NCBI Taxonomy" id="433296"/>
    <lineage>
        <taxon>Bacteria</taxon>
        <taxon>Bacillati</taxon>
        <taxon>Bacillota</taxon>
        <taxon>Clostridia</taxon>
        <taxon>Peptostreptococcales</taxon>
        <taxon>Anaerovoracaceae</taxon>
        <taxon>Aminipila</taxon>
    </lineage>
</organism>
<dbReference type="InterPro" id="IPR050639">
    <property type="entry name" value="SSR_resolvase"/>
</dbReference>
<dbReference type="GO" id="GO:0003677">
    <property type="term" value="F:DNA binding"/>
    <property type="evidence" value="ECO:0007669"/>
    <property type="project" value="InterPro"/>
</dbReference>
<evidence type="ECO:0000313" key="5">
    <source>
        <dbReference type="Proteomes" id="UP000466848"/>
    </source>
</evidence>
<feature type="domain" description="Resolvase/invertase-type recombinase catalytic" evidence="2">
    <location>
        <begin position="11"/>
        <end position="164"/>
    </location>
</feature>
<proteinExistence type="predicted"/>
<dbReference type="SMART" id="SM00857">
    <property type="entry name" value="Resolvase"/>
    <property type="match status" value="1"/>
</dbReference>
<dbReference type="InterPro" id="IPR025827">
    <property type="entry name" value="Zn_ribbon_recom_dom"/>
</dbReference>
<dbReference type="Pfam" id="PF07508">
    <property type="entry name" value="Recombinase"/>
    <property type="match status" value="1"/>
</dbReference>
<accession>A0A858BVJ1</accession>
<sequence>MPANAATIMYNAVAYLRLSKEDGDKTESDSISNQRDLISNFVKAMPEIRLCSERIDDGFSGVDFSRPAFKLMMEDVKAERINCIIVKDLSRFGRNYIEAGRYIERIFPFLNVRFIAITDGYDSAKERTQADELIIPFKNLVNDAYCRDISVKIRSQLDVKRKKGQFIGAFAVYGYLKSEEDKNQLIIDPYAAKIVRDIFAWKLDGLSQQGIADRLNEISEPSPLEYKRLLGLHFTTSFQVNPKAKWTAVAIGRILKNPIYAGHLVQGKESTPNYKIKQRFIKPEHKWIRVENTHEPIILQEVFDTVNRVLALDTRIPPAEERVYPFSGLIFCADCKSSMVRKTVPAGSKKYAYYCCSKNKAGKGCTTHCISEKALEKVVLQTLQNHIASILNMERMLLYIEELPMKQEEIRKINTQLLMKKEELEKYKALRVSLYEDWKSAIIDADEYREFKDIYEKRCAEAEKAAQRLKEEIPLIDMGKGENHVWLEAFKQNQNITELSRKVLVSLIERINVYVGSRVEIQFWYPDEYEQASLSAQNVNGLIADPPLALDKR</sequence>
<keyword evidence="1" id="KW-0175">Coiled coil</keyword>
<dbReference type="InterPro" id="IPR036162">
    <property type="entry name" value="Resolvase-like_N_sf"/>
</dbReference>
<dbReference type="InterPro" id="IPR006119">
    <property type="entry name" value="Resolv_N"/>
</dbReference>
<evidence type="ECO:0000313" key="4">
    <source>
        <dbReference type="EMBL" id="QIB69607.1"/>
    </source>
</evidence>
<dbReference type="PANTHER" id="PTHR30461">
    <property type="entry name" value="DNA-INVERTASE FROM LAMBDOID PROPHAGE"/>
    <property type="match status" value="1"/>
</dbReference>
<gene>
    <name evidence="4" type="ORF">Ami103574_09790</name>
</gene>
<dbReference type="Gene3D" id="3.40.50.1390">
    <property type="entry name" value="Resolvase, N-terminal catalytic domain"/>
    <property type="match status" value="1"/>
</dbReference>
<dbReference type="AlphaFoldDB" id="A0A858BVJ1"/>
<dbReference type="Pfam" id="PF00239">
    <property type="entry name" value="Resolvase"/>
    <property type="match status" value="1"/>
</dbReference>
<dbReference type="InterPro" id="IPR011109">
    <property type="entry name" value="DNA_bind_recombinase_dom"/>
</dbReference>
<feature type="coiled-coil region" evidence="1">
    <location>
        <begin position="410"/>
        <end position="472"/>
    </location>
</feature>
<dbReference type="SUPFAM" id="SSF53041">
    <property type="entry name" value="Resolvase-like"/>
    <property type="match status" value="1"/>
</dbReference>
<dbReference type="Proteomes" id="UP000466848">
    <property type="component" value="Chromosome"/>
</dbReference>
<name>A0A858BVJ1_9FIRM</name>
<evidence type="ECO:0000256" key="1">
    <source>
        <dbReference type="SAM" id="Coils"/>
    </source>
</evidence>
<dbReference type="PANTHER" id="PTHR30461:SF23">
    <property type="entry name" value="DNA RECOMBINASE-RELATED"/>
    <property type="match status" value="1"/>
</dbReference>
<keyword evidence="5" id="KW-1185">Reference proteome</keyword>
<dbReference type="Gene3D" id="3.90.1750.20">
    <property type="entry name" value="Putative Large Serine Recombinase, Chain B, Domain 2"/>
    <property type="match status" value="1"/>
</dbReference>
<dbReference type="PROSITE" id="PS51737">
    <property type="entry name" value="RECOMBINASE_DNA_BIND"/>
    <property type="match status" value="1"/>
</dbReference>
<evidence type="ECO:0000259" key="2">
    <source>
        <dbReference type="PROSITE" id="PS51736"/>
    </source>
</evidence>
<dbReference type="RefSeq" id="WP_163066848.1">
    <property type="nucleotide sequence ID" value="NZ_CP048649.1"/>
</dbReference>
<reference evidence="4 5" key="1">
    <citation type="submission" date="2020-02" db="EMBL/GenBank/DDBJ databases">
        <authorList>
            <person name="Kim Y.B."/>
            <person name="Roh S.W."/>
        </authorList>
    </citation>
    <scope>NUCLEOTIDE SEQUENCE [LARGE SCALE GENOMIC DNA]</scope>
    <source>
        <strain evidence="4 5">DSM 103574</strain>
    </source>
</reference>
<protein>
    <submittedName>
        <fullName evidence="4">Recombinase family protein</fullName>
    </submittedName>
</protein>
<dbReference type="GO" id="GO:0000150">
    <property type="term" value="F:DNA strand exchange activity"/>
    <property type="evidence" value="ECO:0007669"/>
    <property type="project" value="InterPro"/>
</dbReference>
<feature type="domain" description="Recombinase" evidence="3">
    <location>
        <begin position="172"/>
        <end position="316"/>
    </location>
</feature>
<evidence type="ECO:0000259" key="3">
    <source>
        <dbReference type="PROSITE" id="PS51737"/>
    </source>
</evidence>
<dbReference type="PROSITE" id="PS51736">
    <property type="entry name" value="RECOMBINASES_3"/>
    <property type="match status" value="1"/>
</dbReference>
<dbReference type="InterPro" id="IPR038109">
    <property type="entry name" value="DNA_bind_recomb_sf"/>
</dbReference>
<dbReference type="Pfam" id="PF13408">
    <property type="entry name" value="Zn_ribbon_recom"/>
    <property type="match status" value="1"/>
</dbReference>
<dbReference type="KEGG" id="abut:Ami103574_09790"/>
<dbReference type="EMBL" id="CP048649">
    <property type="protein sequence ID" value="QIB69607.1"/>
    <property type="molecule type" value="Genomic_DNA"/>
</dbReference>